<accession>A0A837KZK0</accession>
<dbReference type="EMBL" id="LBKL01000057">
    <property type="protein sequence ID" value="KLL39416.1"/>
    <property type="molecule type" value="Genomic_DNA"/>
</dbReference>
<gene>
    <name evidence="2" type="ORF">WA04_04935</name>
    <name evidence="1" type="ORF">WA04_05805</name>
</gene>
<protein>
    <submittedName>
        <fullName evidence="1">Uncharacterized protein</fullName>
    </submittedName>
</protein>
<proteinExistence type="predicted"/>
<dbReference type="AlphaFoldDB" id="A0A837KZK0"/>
<dbReference type="EMBL" id="LBKL01000067">
    <property type="protein sequence ID" value="KLL38767.1"/>
    <property type="molecule type" value="Genomic_DNA"/>
</dbReference>
<evidence type="ECO:0000313" key="2">
    <source>
        <dbReference type="EMBL" id="KLL39416.1"/>
    </source>
</evidence>
<evidence type="ECO:0000313" key="1">
    <source>
        <dbReference type="EMBL" id="KLL38767.1"/>
    </source>
</evidence>
<reference evidence="1 3" key="1">
    <citation type="journal article" date="2015" name="PLoS ONE">
        <title>Genomic analysis reveals the molecular basis for capsule loss in the group B streptococcus population.</title>
        <authorList>
            <consortium name="DEVANI Consortium"/>
            <person name="Rosini R."/>
            <person name="Campisi E."/>
            <person name="De Chiara M."/>
            <person name="Tettelin H."/>
            <person name="Rinaudo D."/>
            <person name="Toniolo C."/>
            <person name="Metruccio M."/>
            <person name="Guidotti S."/>
            <person name="Sorensen U.B."/>
            <person name="Kilian M."/>
            <person name="Ramirez M."/>
            <person name="Janulczyk R."/>
            <person name="Donati C."/>
            <person name="Grandi G."/>
            <person name="Margarit I."/>
        </authorList>
    </citation>
    <scope>NUCLEOTIDE SEQUENCE [LARGE SCALE GENOMIC DNA]</scope>
    <source>
        <strain evidence="1 3">DK-B-USS-215</strain>
    </source>
</reference>
<evidence type="ECO:0000313" key="3">
    <source>
        <dbReference type="Proteomes" id="UP000035346"/>
    </source>
</evidence>
<organism evidence="1 3">
    <name type="scientific">Streptococcus agalactiae</name>
    <dbReference type="NCBI Taxonomy" id="1311"/>
    <lineage>
        <taxon>Bacteria</taxon>
        <taxon>Bacillati</taxon>
        <taxon>Bacillota</taxon>
        <taxon>Bacilli</taxon>
        <taxon>Lactobacillales</taxon>
        <taxon>Streptococcaceae</taxon>
        <taxon>Streptococcus</taxon>
    </lineage>
</organism>
<dbReference type="Proteomes" id="UP000035346">
    <property type="component" value="Unassembled WGS sequence"/>
</dbReference>
<sequence>MTYELLDYVGDRSIVLKSIKTATEKPNTRQGQAAIRMLNKRCFKNYKGTLHLLSLKEAKRD</sequence>
<comment type="caution">
    <text evidence="1">The sequence shown here is derived from an EMBL/GenBank/DDBJ whole genome shotgun (WGS) entry which is preliminary data.</text>
</comment>
<name>A0A837KZK0_STRAG</name>
<dbReference type="RefSeq" id="WP_047208996.1">
    <property type="nucleotide sequence ID" value="NZ_LBKL01000057.1"/>
</dbReference>